<comment type="caution">
    <text evidence="3">The sequence shown here is derived from an EMBL/GenBank/DDBJ whole genome shotgun (WGS) entry which is preliminary data.</text>
</comment>
<evidence type="ECO:0000313" key="3">
    <source>
        <dbReference type="EMBL" id="KAJ3787595.1"/>
    </source>
</evidence>
<feature type="region of interest" description="Disordered" evidence="1">
    <location>
        <begin position="27"/>
        <end position="53"/>
    </location>
</feature>
<reference evidence="3" key="1">
    <citation type="submission" date="2022-08" db="EMBL/GenBank/DDBJ databases">
        <authorList>
            <consortium name="DOE Joint Genome Institute"/>
            <person name="Min B."/>
            <person name="Riley R."/>
            <person name="Sierra-Patev S."/>
            <person name="Naranjo-Ortiz M."/>
            <person name="Looney B."/>
            <person name="Konkel Z."/>
            <person name="Slot J.C."/>
            <person name="Sakamoto Y."/>
            <person name="Steenwyk J.L."/>
            <person name="Rokas A."/>
            <person name="Carro J."/>
            <person name="Camarero S."/>
            <person name="Ferreira P."/>
            <person name="Molpeceres G."/>
            <person name="Ruiz-Duenas F.J."/>
            <person name="Serrano A."/>
            <person name="Henrissat B."/>
            <person name="Drula E."/>
            <person name="Hughes K.W."/>
            <person name="Mata J.L."/>
            <person name="Ishikawa N.K."/>
            <person name="Vargas-Isla R."/>
            <person name="Ushijima S."/>
            <person name="Smith C.A."/>
            <person name="Ahrendt S."/>
            <person name="Andreopoulos W."/>
            <person name="He G."/>
            <person name="Labutti K."/>
            <person name="Lipzen A."/>
            <person name="Ng V."/>
            <person name="Sandor L."/>
            <person name="Barry K."/>
            <person name="Martinez A.T."/>
            <person name="Xiao Y."/>
            <person name="Gibbons J.G."/>
            <person name="Terashima K."/>
            <person name="Hibbett D.S."/>
            <person name="Grigoriev I.V."/>
        </authorList>
    </citation>
    <scope>NUCLEOTIDE SEQUENCE</scope>
    <source>
        <strain evidence="3">TFB10291</strain>
    </source>
</reference>
<name>A0AA38NQ03_9AGAR</name>
<evidence type="ECO:0000313" key="4">
    <source>
        <dbReference type="Proteomes" id="UP001163798"/>
    </source>
</evidence>
<dbReference type="Proteomes" id="UP001163798">
    <property type="component" value="Unassembled WGS sequence"/>
</dbReference>
<sequence>MEASAKFSSTLDTPLVGPFAVSKNTSNPFGVVSRPQNDHGASHGDSNQTVSSKTSLIHNLVASMKTEKENKQSFAQPISFFYGPRSSPGDLHGNPDRSSSFNNIPAPNSEFSNQRADMHTCLALGSTTNMMEGIQYSSTSEAYPSHSQLAAHINYVPPYHNSIARGGPFALPVYDQEIHPDHRFLLDPSNSQTYPASLDVLEATGYPVNYTNFLRLNSTSATIFSPLFPLTLLYKWLTLSSLTFCLLIFSHPRRDSIRRCQQSQKRFRPRNESTKTNAPTVPLAVPEYIEAKQRKLQLLH</sequence>
<dbReference type="AlphaFoldDB" id="A0AA38NQ03"/>
<protein>
    <submittedName>
        <fullName evidence="3">Uncharacterized protein</fullName>
    </submittedName>
</protein>
<keyword evidence="2" id="KW-1133">Transmembrane helix</keyword>
<keyword evidence="4" id="KW-1185">Reference proteome</keyword>
<feature type="compositionally biased region" description="Polar residues" evidence="1">
    <location>
        <begin position="44"/>
        <end position="53"/>
    </location>
</feature>
<keyword evidence="2" id="KW-0812">Transmembrane</keyword>
<gene>
    <name evidence="3" type="ORF">GGU10DRAFT_348443</name>
</gene>
<evidence type="ECO:0000256" key="1">
    <source>
        <dbReference type="SAM" id="MobiDB-lite"/>
    </source>
</evidence>
<organism evidence="3 4">
    <name type="scientific">Lentinula aff. detonsa</name>
    <dbReference type="NCBI Taxonomy" id="2804958"/>
    <lineage>
        <taxon>Eukaryota</taxon>
        <taxon>Fungi</taxon>
        <taxon>Dikarya</taxon>
        <taxon>Basidiomycota</taxon>
        <taxon>Agaricomycotina</taxon>
        <taxon>Agaricomycetes</taxon>
        <taxon>Agaricomycetidae</taxon>
        <taxon>Agaricales</taxon>
        <taxon>Marasmiineae</taxon>
        <taxon>Omphalotaceae</taxon>
        <taxon>Lentinula</taxon>
    </lineage>
</organism>
<feature type="transmembrane region" description="Helical" evidence="2">
    <location>
        <begin position="227"/>
        <end position="249"/>
    </location>
</feature>
<accession>A0AA38NQ03</accession>
<dbReference type="EMBL" id="MU793289">
    <property type="protein sequence ID" value="KAJ3787595.1"/>
    <property type="molecule type" value="Genomic_DNA"/>
</dbReference>
<keyword evidence="2" id="KW-0472">Membrane</keyword>
<evidence type="ECO:0000256" key="2">
    <source>
        <dbReference type="SAM" id="Phobius"/>
    </source>
</evidence>
<proteinExistence type="predicted"/>